<dbReference type="Proteomes" id="UP000507954">
    <property type="component" value="Unassembled WGS sequence"/>
</dbReference>
<reference evidence="2 3" key="1">
    <citation type="submission" date="2019-06" db="EMBL/GenBank/DDBJ databases">
        <authorList>
            <person name="Le Quere A."/>
            <person name="Colella S."/>
        </authorList>
    </citation>
    <scope>NUCLEOTIDE SEQUENCE [LARGE SCALE GENOMIC DNA]</scope>
    <source>
        <strain evidence="2">EmedicaeMD41</strain>
    </source>
</reference>
<sequence>MAAESSPVPFDAGSQRHATASPNTAAAIPSTEKRIVVLLIYYPGRAPSRRASQPRGEIDYEQSNQVHAIHNETLLLSIIGLPAIWRRQLTVAFNCQNLTKKIRSYFVWRL</sequence>
<protein>
    <submittedName>
        <fullName evidence="2">Uncharacterized protein</fullName>
    </submittedName>
</protein>
<gene>
    <name evidence="2" type="ORF">EMEDMD4_730002</name>
</gene>
<dbReference type="EMBL" id="CABFNB010000143">
    <property type="protein sequence ID" value="VTZ64874.1"/>
    <property type="molecule type" value="Genomic_DNA"/>
</dbReference>
<accession>A0A508XA41</accession>
<proteinExistence type="predicted"/>
<evidence type="ECO:0000313" key="3">
    <source>
        <dbReference type="Proteomes" id="UP000507954"/>
    </source>
</evidence>
<evidence type="ECO:0000313" key="2">
    <source>
        <dbReference type="EMBL" id="VTZ64874.1"/>
    </source>
</evidence>
<evidence type="ECO:0000256" key="1">
    <source>
        <dbReference type="SAM" id="MobiDB-lite"/>
    </source>
</evidence>
<feature type="region of interest" description="Disordered" evidence="1">
    <location>
        <begin position="1"/>
        <end position="26"/>
    </location>
</feature>
<organism evidence="2 3">
    <name type="scientific">Sinorhizobium medicae</name>
    <dbReference type="NCBI Taxonomy" id="110321"/>
    <lineage>
        <taxon>Bacteria</taxon>
        <taxon>Pseudomonadati</taxon>
        <taxon>Pseudomonadota</taxon>
        <taxon>Alphaproteobacteria</taxon>
        <taxon>Hyphomicrobiales</taxon>
        <taxon>Rhizobiaceae</taxon>
        <taxon>Sinorhizobium/Ensifer group</taxon>
        <taxon>Sinorhizobium</taxon>
    </lineage>
</organism>
<name>A0A508XA41_9HYPH</name>
<dbReference type="AlphaFoldDB" id="A0A508XA41"/>